<protein>
    <submittedName>
        <fullName evidence="1">Uncharacterized protein</fullName>
    </submittedName>
</protein>
<comment type="caution">
    <text evidence="1">The sequence shown here is derived from an EMBL/GenBank/DDBJ whole genome shotgun (WGS) entry which is preliminary data.</text>
</comment>
<organism evidence="1 2">
    <name type="scientific">Dreissena polymorpha</name>
    <name type="common">Zebra mussel</name>
    <name type="synonym">Mytilus polymorpha</name>
    <dbReference type="NCBI Taxonomy" id="45954"/>
    <lineage>
        <taxon>Eukaryota</taxon>
        <taxon>Metazoa</taxon>
        <taxon>Spiralia</taxon>
        <taxon>Lophotrochozoa</taxon>
        <taxon>Mollusca</taxon>
        <taxon>Bivalvia</taxon>
        <taxon>Autobranchia</taxon>
        <taxon>Heteroconchia</taxon>
        <taxon>Euheterodonta</taxon>
        <taxon>Imparidentia</taxon>
        <taxon>Neoheterodontei</taxon>
        <taxon>Myida</taxon>
        <taxon>Dreissenoidea</taxon>
        <taxon>Dreissenidae</taxon>
        <taxon>Dreissena</taxon>
    </lineage>
</organism>
<reference evidence="1" key="1">
    <citation type="journal article" date="2019" name="bioRxiv">
        <title>The Genome of the Zebra Mussel, Dreissena polymorpha: A Resource for Invasive Species Research.</title>
        <authorList>
            <person name="McCartney M.A."/>
            <person name="Auch B."/>
            <person name="Kono T."/>
            <person name="Mallez S."/>
            <person name="Zhang Y."/>
            <person name="Obille A."/>
            <person name="Becker A."/>
            <person name="Abrahante J.E."/>
            <person name="Garbe J."/>
            <person name="Badalamenti J.P."/>
            <person name="Herman A."/>
            <person name="Mangelson H."/>
            <person name="Liachko I."/>
            <person name="Sullivan S."/>
            <person name="Sone E.D."/>
            <person name="Koren S."/>
            <person name="Silverstein K.A.T."/>
            <person name="Beckman K.B."/>
            <person name="Gohl D.M."/>
        </authorList>
    </citation>
    <scope>NUCLEOTIDE SEQUENCE</scope>
    <source>
        <strain evidence="1">Duluth1</strain>
        <tissue evidence="1">Whole animal</tissue>
    </source>
</reference>
<evidence type="ECO:0000313" key="2">
    <source>
        <dbReference type="Proteomes" id="UP000828390"/>
    </source>
</evidence>
<sequence>MGELNVVMNGVEFRTRHNDYRLAMPASHLGYNAQVDIPFPEVPPAVVNKSTVPEQVEEMKMWFKGIKITFHYFDAQCSP</sequence>
<dbReference type="AlphaFoldDB" id="A0A9D4LZZ7"/>
<gene>
    <name evidence="1" type="ORF">DPMN_029952</name>
</gene>
<dbReference type="EMBL" id="JAIWYP010000002">
    <property type="protein sequence ID" value="KAH3866829.1"/>
    <property type="molecule type" value="Genomic_DNA"/>
</dbReference>
<evidence type="ECO:0000313" key="1">
    <source>
        <dbReference type="EMBL" id="KAH3866829.1"/>
    </source>
</evidence>
<keyword evidence="2" id="KW-1185">Reference proteome</keyword>
<reference evidence="1" key="2">
    <citation type="submission" date="2020-11" db="EMBL/GenBank/DDBJ databases">
        <authorList>
            <person name="McCartney M.A."/>
            <person name="Auch B."/>
            <person name="Kono T."/>
            <person name="Mallez S."/>
            <person name="Becker A."/>
            <person name="Gohl D.M."/>
            <person name="Silverstein K.A.T."/>
            <person name="Koren S."/>
            <person name="Bechman K.B."/>
            <person name="Herman A."/>
            <person name="Abrahante J.E."/>
            <person name="Garbe J."/>
        </authorList>
    </citation>
    <scope>NUCLEOTIDE SEQUENCE</scope>
    <source>
        <strain evidence="1">Duluth1</strain>
        <tissue evidence="1">Whole animal</tissue>
    </source>
</reference>
<proteinExistence type="predicted"/>
<accession>A0A9D4LZZ7</accession>
<name>A0A9D4LZZ7_DREPO</name>
<dbReference type="Proteomes" id="UP000828390">
    <property type="component" value="Unassembled WGS sequence"/>
</dbReference>